<feature type="binding site" description="axial binding residue" evidence="6">
    <location>
        <position position="370"/>
    </location>
    <ligand>
        <name>heme</name>
        <dbReference type="ChEBI" id="CHEBI:30413"/>
    </ligand>
    <ligandPart>
        <name>Fe</name>
        <dbReference type="ChEBI" id="CHEBI:18248"/>
    </ligandPart>
</feature>
<dbReference type="EMBL" id="NRDI02000023">
    <property type="protein sequence ID" value="KAI1508849.1"/>
    <property type="molecule type" value="Genomic_DNA"/>
</dbReference>
<evidence type="ECO:0000256" key="2">
    <source>
        <dbReference type="ARBA" id="ARBA00010617"/>
    </source>
</evidence>
<comment type="caution">
    <text evidence="8">The sequence shown here is derived from an EMBL/GenBank/DDBJ whole genome shotgun (WGS) entry which is preliminary data.</text>
</comment>
<dbReference type="SUPFAM" id="SSF48264">
    <property type="entry name" value="Cytochrome P450"/>
    <property type="match status" value="1"/>
</dbReference>
<dbReference type="InterPro" id="IPR001128">
    <property type="entry name" value="Cyt_P450"/>
</dbReference>
<dbReference type="Proteomes" id="UP000249757">
    <property type="component" value="Unassembled WGS sequence"/>
</dbReference>
<comment type="cofactor">
    <cofactor evidence="1 6">
        <name>heme</name>
        <dbReference type="ChEBI" id="CHEBI:30413"/>
    </cofactor>
</comment>
<keyword evidence="3 6" id="KW-0349">Heme</keyword>
<dbReference type="InterPro" id="IPR050121">
    <property type="entry name" value="Cytochrome_P450_monoxygenase"/>
</dbReference>
<evidence type="ECO:0000313" key="9">
    <source>
        <dbReference type="Proteomes" id="UP000249757"/>
    </source>
</evidence>
<keyword evidence="9" id="KW-1185">Reference proteome</keyword>
<comment type="similarity">
    <text evidence="2 7">Belongs to the cytochrome P450 family.</text>
</comment>
<keyword evidence="5 6" id="KW-0408">Iron</keyword>
<dbReference type="Pfam" id="PF00067">
    <property type="entry name" value="p450"/>
    <property type="match status" value="1"/>
</dbReference>
<keyword evidence="7" id="KW-0503">Monooxygenase</keyword>
<evidence type="ECO:0000313" key="8">
    <source>
        <dbReference type="EMBL" id="KAI1508849.1"/>
    </source>
</evidence>
<keyword evidence="7" id="KW-0560">Oxidoreductase</keyword>
<dbReference type="InterPro" id="IPR036396">
    <property type="entry name" value="Cyt_P450_sf"/>
</dbReference>
<gene>
    <name evidence="8" type="ORF">Ptr86124_012148</name>
</gene>
<protein>
    <submittedName>
        <fullName evidence="8">Cytochrome P450</fullName>
    </submittedName>
</protein>
<reference evidence="9" key="1">
    <citation type="journal article" date="2022" name="Microb. Genom.">
        <title>A global pangenome for the wheat fungal pathogen Pyrenophora tritici-repentis and prediction of effector protein structural homology.</title>
        <authorList>
            <person name="Moolhuijzen P.M."/>
            <person name="See P.T."/>
            <person name="Shi G."/>
            <person name="Powell H.R."/>
            <person name="Cockram J."/>
            <person name="Jorgensen L.N."/>
            <person name="Benslimane H."/>
            <person name="Strelkov S.E."/>
            <person name="Turner J."/>
            <person name="Liu Z."/>
            <person name="Moffat C.S."/>
        </authorList>
    </citation>
    <scope>NUCLEOTIDE SEQUENCE [LARGE SCALE GENOMIC DNA]</scope>
</reference>
<dbReference type="GO" id="GO:0005506">
    <property type="term" value="F:iron ion binding"/>
    <property type="evidence" value="ECO:0007669"/>
    <property type="project" value="InterPro"/>
</dbReference>
<dbReference type="GO" id="GO:0020037">
    <property type="term" value="F:heme binding"/>
    <property type="evidence" value="ECO:0007669"/>
    <property type="project" value="InterPro"/>
</dbReference>
<dbReference type="PANTHER" id="PTHR24305">
    <property type="entry name" value="CYTOCHROME P450"/>
    <property type="match status" value="1"/>
</dbReference>
<dbReference type="PROSITE" id="PS00086">
    <property type="entry name" value="CYTOCHROME_P450"/>
    <property type="match status" value="1"/>
</dbReference>
<evidence type="ECO:0000256" key="5">
    <source>
        <dbReference type="ARBA" id="ARBA00023004"/>
    </source>
</evidence>
<dbReference type="PRINTS" id="PR00385">
    <property type="entry name" value="P450"/>
</dbReference>
<dbReference type="Gene3D" id="1.10.630.10">
    <property type="entry name" value="Cytochrome P450"/>
    <property type="match status" value="1"/>
</dbReference>
<dbReference type="CDD" id="cd11058">
    <property type="entry name" value="CYP60B-like"/>
    <property type="match status" value="1"/>
</dbReference>
<proteinExistence type="inferred from homology"/>
<keyword evidence="4 6" id="KW-0479">Metal-binding</keyword>
<dbReference type="PRINTS" id="PR00463">
    <property type="entry name" value="EP450I"/>
</dbReference>
<sequence>MDGRFHRHLEECHKHYGDIVRVSPNELSFCSPGAWTAIYTPKIKGAAKILKNEFYDMFGAGMDIQSIGTERDPIMAQQKRALFSKALSAKGLAQQEPVMQKNIDLFVEKLGVLGSADDGVDMAKWFIYLGFDILGEMAFEASHPWLDQMLGLMHMITVMDNLRRYPILATLVACIPWVNGHQKRMIQFSWEKTAARLQKQGEQHDFLDNVASRVRKGLISQDEMVSHSWNMAMAGGETSGSAMASIVYFILKNPEVHHKLKEEVRTAFVSYTEIDVASTTKLAYLIAVLKEGMRIFPTAPQGTPRTSPGMIVGGHHIPPGAEVYVSPWAVTHDPRFWREPYAFRPERWLDPMCTDDRSASQPFSLGPRVCPGKLFAFGTMALQLAKLVYVYDMELLDQQLDWIATCRMHFLWWKPELRVRFSPHAPKSY</sequence>
<organism evidence="8 9">
    <name type="scientific">Pyrenophora tritici-repentis</name>
    <dbReference type="NCBI Taxonomy" id="45151"/>
    <lineage>
        <taxon>Eukaryota</taxon>
        <taxon>Fungi</taxon>
        <taxon>Dikarya</taxon>
        <taxon>Ascomycota</taxon>
        <taxon>Pezizomycotina</taxon>
        <taxon>Dothideomycetes</taxon>
        <taxon>Pleosporomycetidae</taxon>
        <taxon>Pleosporales</taxon>
        <taxon>Pleosporineae</taxon>
        <taxon>Pleosporaceae</taxon>
        <taxon>Pyrenophora</taxon>
    </lineage>
</organism>
<dbReference type="PANTHER" id="PTHR24305:SF210">
    <property type="entry name" value="CYTOCHROME P450 MONOOXYGENASE ASQL-RELATED"/>
    <property type="match status" value="1"/>
</dbReference>
<dbReference type="AlphaFoldDB" id="A0A922N0W7"/>
<dbReference type="InterPro" id="IPR017972">
    <property type="entry name" value="Cyt_P450_CS"/>
</dbReference>
<dbReference type="GO" id="GO:0004497">
    <property type="term" value="F:monooxygenase activity"/>
    <property type="evidence" value="ECO:0007669"/>
    <property type="project" value="UniProtKB-KW"/>
</dbReference>
<evidence type="ECO:0000256" key="6">
    <source>
        <dbReference type="PIRSR" id="PIRSR602401-1"/>
    </source>
</evidence>
<evidence type="ECO:0000256" key="7">
    <source>
        <dbReference type="RuleBase" id="RU000461"/>
    </source>
</evidence>
<name>A0A922N0W7_9PLEO</name>
<evidence type="ECO:0000256" key="4">
    <source>
        <dbReference type="ARBA" id="ARBA00022723"/>
    </source>
</evidence>
<dbReference type="InterPro" id="IPR002401">
    <property type="entry name" value="Cyt_P450_E_grp-I"/>
</dbReference>
<evidence type="ECO:0000256" key="3">
    <source>
        <dbReference type="ARBA" id="ARBA00022617"/>
    </source>
</evidence>
<evidence type="ECO:0000256" key="1">
    <source>
        <dbReference type="ARBA" id="ARBA00001971"/>
    </source>
</evidence>
<dbReference type="GO" id="GO:0016705">
    <property type="term" value="F:oxidoreductase activity, acting on paired donors, with incorporation or reduction of molecular oxygen"/>
    <property type="evidence" value="ECO:0007669"/>
    <property type="project" value="InterPro"/>
</dbReference>
<accession>A0A922N0W7</accession>